<name>A0ABP8LYH2_9BACT</name>
<proteinExistence type="predicted"/>
<reference evidence="2" key="1">
    <citation type="journal article" date="2019" name="Int. J. Syst. Evol. Microbiol.">
        <title>The Global Catalogue of Microorganisms (GCM) 10K type strain sequencing project: providing services to taxonomists for standard genome sequencing and annotation.</title>
        <authorList>
            <consortium name="The Broad Institute Genomics Platform"/>
            <consortium name="The Broad Institute Genome Sequencing Center for Infectious Disease"/>
            <person name="Wu L."/>
            <person name="Ma J."/>
        </authorList>
    </citation>
    <scope>NUCLEOTIDE SEQUENCE [LARGE SCALE GENOMIC DNA]</scope>
    <source>
        <strain evidence="2">JCM 31920</strain>
    </source>
</reference>
<evidence type="ECO:0008006" key="3">
    <source>
        <dbReference type="Google" id="ProtNLM"/>
    </source>
</evidence>
<dbReference type="InterPro" id="IPR011060">
    <property type="entry name" value="RibuloseP-bd_barrel"/>
</dbReference>
<dbReference type="EMBL" id="BAABEY010000018">
    <property type="protein sequence ID" value="GAA4437871.1"/>
    <property type="molecule type" value="Genomic_DNA"/>
</dbReference>
<dbReference type="RefSeq" id="WP_345028095.1">
    <property type="nucleotide sequence ID" value="NZ_BAABEY010000018.1"/>
</dbReference>
<dbReference type="SUPFAM" id="SSF51366">
    <property type="entry name" value="Ribulose-phoshate binding barrel"/>
    <property type="match status" value="1"/>
</dbReference>
<dbReference type="Gene3D" id="3.20.20.70">
    <property type="entry name" value="Aldolase class I"/>
    <property type="match status" value="1"/>
</dbReference>
<sequence length="207" mass="22511">MLSTIVKISNVTNLSDARYCAGMGVEMLGFTIDKDHAQFVAPEKFKEIRSWVSGVTLVGETQSDDAEQILALLEQYPVDALEVSVPGLIPFLVSSIQIPLLLRIDVDHTEADGLPSLVRQFGGSTSYLLLESTRNAPMTASWISALKSLPPGSPVLLGFGLDDDEQIPGYLDTLPVAGIALRGSEELRPGFKDYGRMMDILELLETE</sequence>
<gene>
    <name evidence="1" type="ORF">GCM10023091_17660</name>
</gene>
<evidence type="ECO:0000313" key="1">
    <source>
        <dbReference type="EMBL" id="GAA4437871.1"/>
    </source>
</evidence>
<comment type="caution">
    <text evidence="1">The sequence shown here is derived from an EMBL/GenBank/DDBJ whole genome shotgun (WGS) entry which is preliminary data.</text>
</comment>
<dbReference type="InterPro" id="IPR013785">
    <property type="entry name" value="Aldolase_TIM"/>
</dbReference>
<keyword evidence="2" id="KW-1185">Reference proteome</keyword>
<accession>A0ABP8LYH2</accession>
<evidence type="ECO:0000313" key="2">
    <source>
        <dbReference type="Proteomes" id="UP001501508"/>
    </source>
</evidence>
<dbReference type="Proteomes" id="UP001501508">
    <property type="component" value="Unassembled WGS sequence"/>
</dbReference>
<organism evidence="1 2">
    <name type="scientific">Ravibacter arvi</name>
    <dbReference type="NCBI Taxonomy" id="2051041"/>
    <lineage>
        <taxon>Bacteria</taxon>
        <taxon>Pseudomonadati</taxon>
        <taxon>Bacteroidota</taxon>
        <taxon>Cytophagia</taxon>
        <taxon>Cytophagales</taxon>
        <taxon>Spirosomataceae</taxon>
        <taxon>Ravibacter</taxon>
    </lineage>
</organism>
<protein>
    <recommendedName>
        <fullName evidence="3">Phosphoribosylanthranilate isomerase</fullName>
    </recommendedName>
</protein>